<evidence type="ECO:0000313" key="3">
    <source>
        <dbReference type="EMBL" id="RCW92662.1"/>
    </source>
</evidence>
<dbReference type="GO" id="GO:0005737">
    <property type="term" value="C:cytoplasm"/>
    <property type="evidence" value="ECO:0007669"/>
    <property type="project" value="TreeGrafter"/>
</dbReference>
<evidence type="ECO:0000313" key="4">
    <source>
        <dbReference type="Proteomes" id="UP000253436"/>
    </source>
</evidence>
<comment type="caution">
    <text evidence="3">The sequence shown here is derived from an EMBL/GenBank/DDBJ whole genome shotgun (WGS) entry which is preliminary data.</text>
</comment>
<evidence type="ECO:0000256" key="1">
    <source>
        <dbReference type="ARBA" id="ARBA00022801"/>
    </source>
</evidence>
<dbReference type="OrthoDB" id="9786032at2"/>
<reference evidence="3 4" key="1">
    <citation type="submission" date="2018-07" db="EMBL/GenBank/DDBJ databases">
        <title>Genomic Encyclopedia of Type Strains, Phase III (KMG-III): the genomes of soil and plant-associated and newly described type strains.</title>
        <authorList>
            <person name="Whitman W."/>
        </authorList>
    </citation>
    <scope>NUCLEOTIDE SEQUENCE [LARGE SCALE GENOMIC DNA]</scope>
    <source>
        <strain evidence="3 4">CECT 7958</strain>
    </source>
</reference>
<sequence length="188" mass="21321">MDEFLDIVDKQGVSLGYRALKSEAHTKGLYHNTIHLWLYTPEGKILLQQRSHKKAIYPLLWDVSVAGHIDAGESFIQAALRETKEEIGLELTANALEKVGTFLHESRYAEGRIQDNEFHQVFKAQLKVPIAHLVIQESEVEAIKLVSIAEFKMLLDHSAENGHFIPGNRDYYLTVIEAISTTLELPEE</sequence>
<evidence type="ECO:0000259" key="2">
    <source>
        <dbReference type="PROSITE" id="PS51462"/>
    </source>
</evidence>
<dbReference type="RefSeq" id="WP_114309501.1">
    <property type="nucleotide sequence ID" value="NZ_QPJO01000002.1"/>
</dbReference>
<dbReference type="SUPFAM" id="SSF55811">
    <property type="entry name" value="Nudix"/>
    <property type="match status" value="1"/>
</dbReference>
<dbReference type="Proteomes" id="UP000253436">
    <property type="component" value="Unassembled WGS sequence"/>
</dbReference>
<dbReference type="InterPro" id="IPR015797">
    <property type="entry name" value="NUDIX_hydrolase-like_dom_sf"/>
</dbReference>
<keyword evidence="1" id="KW-0378">Hydrolase</keyword>
<proteinExistence type="predicted"/>
<dbReference type="CDD" id="cd04692">
    <property type="entry name" value="NUDIX_Hydrolase"/>
    <property type="match status" value="1"/>
</dbReference>
<dbReference type="EMBL" id="QPJO01000002">
    <property type="protein sequence ID" value="RCW92662.1"/>
    <property type="molecule type" value="Genomic_DNA"/>
</dbReference>
<gene>
    <name evidence="3" type="ORF">DFQ08_102694</name>
</gene>
<dbReference type="GO" id="GO:0016787">
    <property type="term" value="F:hydrolase activity"/>
    <property type="evidence" value="ECO:0007669"/>
    <property type="project" value="UniProtKB-KW"/>
</dbReference>
<dbReference type="AlphaFoldDB" id="A0A368ZGP6"/>
<keyword evidence="3" id="KW-0413">Isomerase</keyword>
<dbReference type="Gene3D" id="3.90.79.10">
    <property type="entry name" value="Nucleoside Triphosphate Pyrophosphohydrolase"/>
    <property type="match status" value="1"/>
</dbReference>
<dbReference type="GO" id="GO:0004452">
    <property type="term" value="F:isopentenyl-diphosphate delta-isomerase activity"/>
    <property type="evidence" value="ECO:0007669"/>
    <property type="project" value="TreeGrafter"/>
</dbReference>
<protein>
    <submittedName>
        <fullName evidence="3">Isopentenyldiphosphate isomerase</fullName>
    </submittedName>
</protein>
<dbReference type="InterPro" id="IPR020084">
    <property type="entry name" value="NUDIX_hydrolase_CS"/>
</dbReference>
<dbReference type="Pfam" id="PF00293">
    <property type="entry name" value="NUDIX"/>
    <property type="match status" value="1"/>
</dbReference>
<organism evidence="3 4">
    <name type="scientific">Winogradskyella arenosi</name>
    <dbReference type="NCBI Taxonomy" id="533325"/>
    <lineage>
        <taxon>Bacteria</taxon>
        <taxon>Pseudomonadati</taxon>
        <taxon>Bacteroidota</taxon>
        <taxon>Flavobacteriia</taxon>
        <taxon>Flavobacteriales</taxon>
        <taxon>Flavobacteriaceae</taxon>
        <taxon>Winogradskyella</taxon>
    </lineage>
</organism>
<accession>A0A368ZGP6</accession>
<dbReference type="GO" id="GO:0009240">
    <property type="term" value="P:isopentenyl diphosphate biosynthetic process"/>
    <property type="evidence" value="ECO:0007669"/>
    <property type="project" value="TreeGrafter"/>
</dbReference>
<dbReference type="PROSITE" id="PS00893">
    <property type="entry name" value="NUDIX_BOX"/>
    <property type="match status" value="1"/>
</dbReference>
<dbReference type="PROSITE" id="PS51462">
    <property type="entry name" value="NUDIX"/>
    <property type="match status" value="1"/>
</dbReference>
<name>A0A368ZGP6_9FLAO</name>
<keyword evidence="4" id="KW-1185">Reference proteome</keyword>
<dbReference type="PANTHER" id="PTHR10885">
    <property type="entry name" value="ISOPENTENYL-DIPHOSPHATE DELTA-ISOMERASE"/>
    <property type="match status" value="1"/>
</dbReference>
<feature type="domain" description="Nudix hydrolase" evidence="2">
    <location>
        <begin position="29"/>
        <end position="177"/>
    </location>
</feature>
<dbReference type="InterPro" id="IPR000086">
    <property type="entry name" value="NUDIX_hydrolase_dom"/>
</dbReference>
<dbReference type="PANTHER" id="PTHR10885:SF20">
    <property type="entry name" value="NUDIX HYDROLASE DOMAIN-CONTAINING PROTEIN"/>
    <property type="match status" value="1"/>
</dbReference>